<evidence type="ECO:0000256" key="4">
    <source>
        <dbReference type="ARBA" id="ARBA00022771"/>
    </source>
</evidence>
<proteinExistence type="predicted"/>
<feature type="compositionally biased region" description="Basic and acidic residues" evidence="8">
    <location>
        <begin position="174"/>
        <end position="190"/>
    </location>
</feature>
<name>F2UQN1_SALR5</name>
<feature type="compositionally biased region" description="Basic residues" evidence="8">
    <location>
        <begin position="467"/>
        <end position="480"/>
    </location>
</feature>
<dbReference type="OrthoDB" id="9090966at2759"/>
<dbReference type="GO" id="GO:0000981">
    <property type="term" value="F:DNA-binding transcription factor activity, RNA polymerase II-specific"/>
    <property type="evidence" value="ECO:0007669"/>
    <property type="project" value="TreeGrafter"/>
</dbReference>
<dbReference type="RefSeq" id="XP_004988557.1">
    <property type="nucleotide sequence ID" value="XM_004988500.1"/>
</dbReference>
<dbReference type="GeneID" id="16069087"/>
<keyword evidence="5" id="KW-0862">Zinc</keyword>
<keyword evidence="3" id="KW-0677">Repeat</keyword>
<dbReference type="Proteomes" id="UP000007799">
    <property type="component" value="Unassembled WGS sequence"/>
</dbReference>
<feature type="compositionally biased region" description="Acidic residues" evidence="8">
    <location>
        <begin position="156"/>
        <end position="166"/>
    </location>
</feature>
<keyword evidence="6" id="KW-0539">Nucleus</keyword>
<dbReference type="PANTHER" id="PTHR23235:SF120">
    <property type="entry name" value="KRUPPEL-LIKE FACTOR 15"/>
    <property type="match status" value="1"/>
</dbReference>
<dbReference type="InParanoid" id="F2UQN1"/>
<gene>
    <name evidence="10" type="ORF">PTSG_10218</name>
</gene>
<feature type="region of interest" description="Disordered" evidence="8">
    <location>
        <begin position="51"/>
        <end position="118"/>
    </location>
</feature>
<dbReference type="EMBL" id="GL832989">
    <property type="protein sequence ID" value="EGD79936.1"/>
    <property type="molecule type" value="Genomic_DNA"/>
</dbReference>
<organism evidence="11">
    <name type="scientific">Salpingoeca rosetta (strain ATCC 50818 / BSB-021)</name>
    <dbReference type="NCBI Taxonomy" id="946362"/>
    <lineage>
        <taxon>Eukaryota</taxon>
        <taxon>Choanoflagellata</taxon>
        <taxon>Craspedida</taxon>
        <taxon>Salpingoecidae</taxon>
        <taxon>Salpingoeca</taxon>
    </lineage>
</organism>
<dbReference type="GO" id="GO:0000978">
    <property type="term" value="F:RNA polymerase II cis-regulatory region sequence-specific DNA binding"/>
    <property type="evidence" value="ECO:0007669"/>
    <property type="project" value="TreeGrafter"/>
</dbReference>
<evidence type="ECO:0000256" key="1">
    <source>
        <dbReference type="ARBA" id="ARBA00004123"/>
    </source>
</evidence>
<dbReference type="AlphaFoldDB" id="F2UQN1"/>
<dbReference type="Pfam" id="PF00096">
    <property type="entry name" value="zf-C2H2"/>
    <property type="match status" value="4"/>
</dbReference>
<dbReference type="SMART" id="SM00355">
    <property type="entry name" value="ZnF_C2H2"/>
    <property type="match status" value="4"/>
</dbReference>
<evidence type="ECO:0000256" key="8">
    <source>
        <dbReference type="SAM" id="MobiDB-lite"/>
    </source>
</evidence>
<dbReference type="FunFam" id="3.30.160.60:FF:002343">
    <property type="entry name" value="Zinc finger protein 33A"/>
    <property type="match status" value="1"/>
</dbReference>
<dbReference type="GO" id="GO:0008270">
    <property type="term" value="F:zinc ion binding"/>
    <property type="evidence" value="ECO:0007669"/>
    <property type="project" value="UniProtKB-KW"/>
</dbReference>
<feature type="domain" description="C2H2-type" evidence="9">
    <location>
        <begin position="566"/>
        <end position="593"/>
    </location>
</feature>
<evidence type="ECO:0000259" key="9">
    <source>
        <dbReference type="PROSITE" id="PS50157"/>
    </source>
</evidence>
<feature type="domain" description="C2H2-type" evidence="9">
    <location>
        <begin position="594"/>
        <end position="621"/>
    </location>
</feature>
<keyword evidence="4 7" id="KW-0863">Zinc-finger</keyword>
<accession>F2UQN1</accession>
<keyword evidence="2" id="KW-0479">Metal-binding</keyword>
<dbReference type="PROSITE" id="PS50157">
    <property type="entry name" value="ZINC_FINGER_C2H2_2"/>
    <property type="match status" value="4"/>
</dbReference>
<feature type="region of interest" description="Disordered" evidence="8">
    <location>
        <begin position="137"/>
        <end position="195"/>
    </location>
</feature>
<dbReference type="SUPFAM" id="SSF57667">
    <property type="entry name" value="beta-beta-alpha zinc fingers"/>
    <property type="match status" value="2"/>
</dbReference>
<dbReference type="FunFam" id="3.30.160.60:FF:000512">
    <property type="entry name" value="zinc finger protein 197 isoform X1"/>
    <property type="match status" value="1"/>
</dbReference>
<comment type="subcellular location">
    <subcellularLocation>
        <location evidence="1">Nucleus</location>
    </subcellularLocation>
</comment>
<dbReference type="KEGG" id="sre:PTSG_10218"/>
<sequence>MDAATPLTHKPITFDDRETTPERETRITAIPDVPGASRHRWRSGVRRSLFGPKRKPATLHWPAIEGEQDDGGTADAGSGLRQTAPKGQSADAANAAEAAEAAEDSVPERTDEDKEQADLDEYLALVQWRWEQWAQETGANVQDDDEQLLDQNLVGYDDDDDDDDDAATSSVGCVRREHTQRGAVDAHVHGEDEDEDDCNILDEELMLSSPQHPYDSEEALHDAILLEDILPQETEDDVRAVLAAEVGHSPDDLGEGSTSQPSRLSPEAVAGALQRFQEQREGSCGSIEPVAVPRVWHGAEALVSDTLRTEDGCRPYLPLEKPKPLRKEVEDLHLPHLSDPTSYRRYQAVKHLQVARAEGASSRGGGAPAFDPTANEATQPGYRMHPPPPTQKELDALTVDNVPILHLLMDSIINEARLKALPVKPTPPAKKPAATPAQKTLAVKPKKQQQQHQQQQQVDAVSQGSKKSVKRSASSRRSSRSSRSELHNRPRTRASVVASFLPPVKRGKHRQEKREHKVQVSKGTARSAPPTTTATAATAANATAASTRARVPKNTHTPNDGKPRPHKCSFCGKGFTRAGHLRQHERTHTGEKPYKCSFCGQGFTQAGTLRKHERTHTGEKPCKCSFCGKGFTRADSLRQHERTHTGEKPYKCSFCGKGFPKAGNLRRHERSVHNSTN</sequence>
<feature type="domain" description="C2H2-type" evidence="9">
    <location>
        <begin position="650"/>
        <end position="677"/>
    </location>
</feature>
<dbReference type="PANTHER" id="PTHR23235">
    <property type="entry name" value="KRUEPPEL-LIKE TRANSCRIPTION FACTOR"/>
    <property type="match status" value="1"/>
</dbReference>
<keyword evidence="11" id="KW-1185">Reference proteome</keyword>
<dbReference type="FunFam" id="3.30.160.60:FF:000358">
    <property type="entry name" value="zinc finger protein 24"/>
    <property type="match status" value="2"/>
</dbReference>
<evidence type="ECO:0000256" key="6">
    <source>
        <dbReference type="ARBA" id="ARBA00023242"/>
    </source>
</evidence>
<feature type="region of interest" description="Disordered" evidence="8">
    <location>
        <begin position="423"/>
        <end position="566"/>
    </location>
</feature>
<evidence type="ECO:0000256" key="7">
    <source>
        <dbReference type="PROSITE-ProRule" id="PRU00042"/>
    </source>
</evidence>
<evidence type="ECO:0000256" key="2">
    <source>
        <dbReference type="ARBA" id="ARBA00022723"/>
    </source>
</evidence>
<dbReference type="InterPro" id="IPR036236">
    <property type="entry name" value="Znf_C2H2_sf"/>
</dbReference>
<evidence type="ECO:0000256" key="5">
    <source>
        <dbReference type="ARBA" id="ARBA00022833"/>
    </source>
</evidence>
<feature type="region of interest" description="Disordered" evidence="8">
    <location>
        <begin position="356"/>
        <end position="391"/>
    </location>
</feature>
<feature type="compositionally biased region" description="Basic and acidic residues" evidence="8">
    <location>
        <begin position="12"/>
        <end position="25"/>
    </location>
</feature>
<protein>
    <submittedName>
        <fullName evidence="10">Gastrula zinc finger protein XlCGF17.1</fullName>
    </submittedName>
</protein>
<dbReference type="eggNOG" id="KOG1721">
    <property type="taxonomic scope" value="Eukaryota"/>
</dbReference>
<dbReference type="PROSITE" id="PS00028">
    <property type="entry name" value="ZINC_FINGER_C2H2_1"/>
    <property type="match status" value="4"/>
</dbReference>
<evidence type="ECO:0000256" key="3">
    <source>
        <dbReference type="ARBA" id="ARBA00022737"/>
    </source>
</evidence>
<dbReference type="InterPro" id="IPR013087">
    <property type="entry name" value="Znf_C2H2_type"/>
</dbReference>
<feature type="domain" description="C2H2-type" evidence="9">
    <location>
        <begin position="622"/>
        <end position="649"/>
    </location>
</feature>
<evidence type="ECO:0000313" key="10">
    <source>
        <dbReference type="EMBL" id="EGD79936.1"/>
    </source>
</evidence>
<feature type="compositionally biased region" description="Low complexity" evidence="8">
    <location>
        <begin position="90"/>
        <end position="99"/>
    </location>
</feature>
<dbReference type="STRING" id="946362.F2UQN1"/>
<reference evidence="10" key="1">
    <citation type="submission" date="2009-08" db="EMBL/GenBank/DDBJ databases">
        <title>Annotation of Salpingoeca rosetta.</title>
        <authorList>
            <consortium name="The Broad Institute Genome Sequencing Platform"/>
            <person name="Russ C."/>
            <person name="Cuomo C."/>
            <person name="Burger G."/>
            <person name="Gray M.W."/>
            <person name="Holland P.W.H."/>
            <person name="King N."/>
            <person name="Lang F.B.F."/>
            <person name="Roger A.J."/>
            <person name="Ruiz-Trillo I."/>
            <person name="Young S.K."/>
            <person name="Zeng Q."/>
            <person name="Gargeya S."/>
            <person name="Alvarado L."/>
            <person name="Berlin A."/>
            <person name="Chapman S.B."/>
            <person name="Chen Z."/>
            <person name="Freedman E."/>
            <person name="Gellesch M."/>
            <person name="Goldberg J."/>
            <person name="Griggs A."/>
            <person name="Gujja S."/>
            <person name="Heilman E."/>
            <person name="Heiman D."/>
            <person name="Howarth C."/>
            <person name="Mehta T."/>
            <person name="Neiman D."/>
            <person name="Pearson M."/>
            <person name="Roberts A."/>
            <person name="Saif S."/>
            <person name="Shea T."/>
            <person name="Shenoy N."/>
            <person name="Sisk P."/>
            <person name="Stolte C."/>
            <person name="Sykes S."/>
            <person name="White J."/>
            <person name="Yandava C."/>
            <person name="Haas B."/>
            <person name="Nusbaum C."/>
            <person name="Birren B."/>
        </authorList>
    </citation>
    <scope>NUCLEOTIDE SEQUENCE [LARGE SCALE GENOMIC DNA]</scope>
    <source>
        <strain evidence="10">ATCC 50818</strain>
    </source>
</reference>
<evidence type="ECO:0000313" key="11">
    <source>
        <dbReference type="Proteomes" id="UP000007799"/>
    </source>
</evidence>
<dbReference type="Gene3D" id="3.30.160.60">
    <property type="entry name" value="Classic Zinc Finger"/>
    <property type="match status" value="4"/>
</dbReference>
<dbReference type="GO" id="GO:0005634">
    <property type="term" value="C:nucleus"/>
    <property type="evidence" value="ECO:0007669"/>
    <property type="project" value="UniProtKB-SubCell"/>
</dbReference>
<feature type="compositionally biased region" description="Low complexity" evidence="8">
    <location>
        <begin position="431"/>
        <end position="443"/>
    </location>
</feature>
<feature type="compositionally biased region" description="Low complexity" evidence="8">
    <location>
        <begin position="524"/>
        <end position="549"/>
    </location>
</feature>
<feature type="region of interest" description="Disordered" evidence="8">
    <location>
        <begin position="1"/>
        <end position="25"/>
    </location>
</feature>